<dbReference type="InterPro" id="IPR025438">
    <property type="entry name" value="DUF4180"/>
</dbReference>
<sequence length="121" mass="13206">MPENHHEQQIGGVRTLSELGLRLPDAGAIREVLGAAYPLDGLIVQEADLAPAFLNLRSGLLGELFQTFTNHRLPLALVVPDPARHGERFAELAREHAGHALIRILPTVEAARTWLARPAQS</sequence>
<evidence type="ECO:0000313" key="2">
    <source>
        <dbReference type="EMBL" id="GGR50501.1"/>
    </source>
</evidence>
<proteinExistence type="predicted"/>
<accession>A0ABQ2RMU0</accession>
<reference evidence="3" key="1">
    <citation type="journal article" date="2019" name="Int. J. Syst. Evol. Microbiol.">
        <title>The Global Catalogue of Microorganisms (GCM) 10K type strain sequencing project: providing services to taxonomists for standard genome sequencing and annotation.</title>
        <authorList>
            <consortium name="The Broad Institute Genomics Platform"/>
            <consortium name="The Broad Institute Genome Sequencing Center for Infectious Disease"/>
            <person name="Wu L."/>
            <person name="Ma J."/>
        </authorList>
    </citation>
    <scope>NUCLEOTIDE SEQUENCE [LARGE SCALE GENOMIC DNA]</scope>
    <source>
        <strain evidence="3">JCM 31404</strain>
    </source>
</reference>
<feature type="domain" description="DUF4180" evidence="1">
    <location>
        <begin position="32"/>
        <end position="115"/>
    </location>
</feature>
<organism evidence="2 3">
    <name type="scientific">Deinococcus seoulensis</name>
    <dbReference type="NCBI Taxonomy" id="1837379"/>
    <lineage>
        <taxon>Bacteria</taxon>
        <taxon>Thermotogati</taxon>
        <taxon>Deinococcota</taxon>
        <taxon>Deinococci</taxon>
        <taxon>Deinococcales</taxon>
        <taxon>Deinococcaceae</taxon>
        <taxon>Deinococcus</taxon>
    </lineage>
</organism>
<name>A0ABQ2RMU0_9DEIO</name>
<evidence type="ECO:0000259" key="1">
    <source>
        <dbReference type="Pfam" id="PF13788"/>
    </source>
</evidence>
<protein>
    <recommendedName>
        <fullName evidence="1">DUF4180 domain-containing protein</fullName>
    </recommendedName>
</protein>
<dbReference type="Proteomes" id="UP000634308">
    <property type="component" value="Unassembled WGS sequence"/>
</dbReference>
<keyword evidence="3" id="KW-1185">Reference proteome</keyword>
<dbReference type="EMBL" id="BMQM01000004">
    <property type="protein sequence ID" value="GGR50501.1"/>
    <property type="molecule type" value="Genomic_DNA"/>
</dbReference>
<evidence type="ECO:0000313" key="3">
    <source>
        <dbReference type="Proteomes" id="UP000634308"/>
    </source>
</evidence>
<dbReference type="RefSeq" id="WP_189063861.1">
    <property type="nucleotide sequence ID" value="NZ_BMQM01000004.1"/>
</dbReference>
<comment type="caution">
    <text evidence="2">The sequence shown here is derived from an EMBL/GenBank/DDBJ whole genome shotgun (WGS) entry which is preliminary data.</text>
</comment>
<dbReference type="Pfam" id="PF13788">
    <property type="entry name" value="DUF4180"/>
    <property type="match status" value="1"/>
</dbReference>
<gene>
    <name evidence="2" type="ORF">GCM10008959_09690</name>
</gene>